<keyword evidence="2" id="KW-0472">Membrane</keyword>
<dbReference type="Proteomes" id="UP000076874">
    <property type="component" value="Unassembled WGS sequence"/>
</dbReference>
<dbReference type="AlphaFoldDB" id="A0A162IA18"/>
<evidence type="ECO:0000313" key="4">
    <source>
        <dbReference type="EMBL" id="OAA54245.1"/>
    </source>
</evidence>
<feature type="compositionally biased region" description="Gly residues" evidence="1">
    <location>
        <begin position="380"/>
        <end position="402"/>
    </location>
</feature>
<dbReference type="EMBL" id="AZHD01000024">
    <property type="protein sequence ID" value="OAA54245.1"/>
    <property type="molecule type" value="Genomic_DNA"/>
</dbReference>
<accession>A0A162IA18</accession>
<keyword evidence="2" id="KW-0812">Transmembrane</keyword>
<feature type="region of interest" description="Disordered" evidence="1">
    <location>
        <begin position="514"/>
        <end position="588"/>
    </location>
</feature>
<proteinExistence type="predicted"/>
<keyword evidence="5" id="KW-1185">Reference proteome</keyword>
<keyword evidence="3" id="KW-0732">Signal</keyword>
<feature type="chain" id="PRO_5007835306" evidence="3">
    <location>
        <begin position="39"/>
        <end position="588"/>
    </location>
</feature>
<feature type="region of interest" description="Disordered" evidence="1">
    <location>
        <begin position="315"/>
        <end position="414"/>
    </location>
</feature>
<feature type="compositionally biased region" description="Pro residues" evidence="1">
    <location>
        <begin position="576"/>
        <end position="588"/>
    </location>
</feature>
<protein>
    <submittedName>
        <fullName evidence="4">Uncharacterized protein</fullName>
    </submittedName>
</protein>
<gene>
    <name evidence="4" type="ORF">SPI_08864</name>
</gene>
<sequence length="588" mass="57104">MPPSSMAPTAHALQFSPPRMLHLTVVVILSVVLSPAAGFVVELAGPPFGAGGGDRSFDGGAAAPPAGDLLPVAAVAAVAAPYYPDLGLRDVSVAVPPVARRADGCAAGQHSCLDINSTICCTNDRYCLLDPNTLEPACCLVGSSCGSPCNAAQYACNATTTVTTTRTAPSSSTQLQSDAPTVTAIVTTTTTSVFAACCGRRCPGTSMFLCASTFGGGCCSFGQTCASHSQCIWTTNSNSNAGGGGGATGSMTGITTVTGVGGGGGDKTNNGGGGDGGGSLSGGAKAGIALGVVVGAAALIGAATWLCLHRRWTRRGSSSQSAGGGGVSLPGGAGAAAAGTESDGGGGHSNRLPGLAQDYVGPDAVAGPYTDPAHAQGDVYGNGSGSGSGAGVGVHGGAGGAAHGVPMRPHGPRDIVAPVEIDSTARGAGGAAAAAAGSAATAAGKSLEDAPLDPNDKKDAGERRAYTAQQHGVGGGLLLPTFVSPVSPEETVVHYELYGSEVPVAHGASSAAAAAAAPAPAREADHGHDHDETIFSPASVHDNGTVSPHTPAVVSPLTARDDRVAPNVSAATNDPPHSPSPPPPLPGW</sequence>
<keyword evidence="2" id="KW-1133">Transmembrane helix</keyword>
<feature type="transmembrane region" description="Helical" evidence="2">
    <location>
        <begin position="288"/>
        <end position="308"/>
    </location>
</feature>
<feature type="compositionally biased region" description="Basic and acidic residues" evidence="1">
    <location>
        <begin position="522"/>
        <end position="533"/>
    </location>
</feature>
<feature type="region of interest" description="Disordered" evidence="1">
    <location>
        <begin position="442"/>
        <end position="474"/>
    </location>
</feature>
<evidence type="ECO:0000256" key="1">
    <source>
        <dbReference type="SAM" id="MobiDB-lite"/>
    </source>
</evidence>
<reference evidence="4 5" key="1">
    <citation type="journal article" date="2016" name="Genome Biol. Evol.">
        <title>Divergent and convergent evolution of fungal pathogenicity.</title>
        <authorList>
            <person name="Shang Y."/>
            <person name="Xiao G."/>
            <person name="Zheng P."/>
            <person name="Cen K."/>
            <person name="Zhan S."/>
            <person name="Wang C."/>
        </authorList>
    </citation>
    <scope>NUCLEOTIDE SEQUENCE [LARGE SCALE GENOMIC DNA]</scope>
    <source>
        <strain evidence="4 5">RCEF 264</strain>
    </source>
</reference>
<evidence type="ECO:0000313" key="5">
    <source>
        <dbReference type="Proteomes" id="UP000076874"/>
    </source>
</evidence>
<comment type="caution">
    <text evidence="4">The sequence shown here is derived from an EMBL/GenBank/DDBJ whole genome shotgun (WGS) entry which is preliminary data.</text>
</comment>
<organism evidence="4 5">
    <name type="scientific">Niveomyces insectorum RCEF 264</name>
    <dbReference type="NCBI Taxonomy" id="1081102"/>
    <lineage>
        <taxon>Eukaryota</taxon>
        <taxon>Fungi</taxon>
        <taxon>Dikarya</taxon>
        <taxon>Ascomycota</taxon>
        <taxon>Pezizomycotina</taxon>
        <taxon>Sordariomycetes</taxon>
        <taxon>Hypocreomycetidae</taxon>
        <taxon>Hypocreales</taxon>
        <taxon>Cordycipitaceae</taxon>
        <taxon>Niveomyces</taxon>
    </lineage>
</organism>
<name>A0A162IA18_9HYPO</name>
<feature type="compositionally biased region" description="Gly residues" evidence="1">
    <location>
        <begin position="322"/>
        <end position="334"/>
    </location>
</feature>
<feature type="signal peptide" evidence="3">
    <location>
        <begin position="1"/>
        <end position="38"/>
    </location>
</feature>
<evidence type="ECO:0000256" key="2">
    <source>
        <dbReference type="SAM" id="Phobius"/>
    </source>
</evidence>
<dbReference type="OrthoDB" id="4499262at2759"/>
<dbReference type="STRING" id="1081102.A0A162IA18"/>
<feature type="compositionally biased region" description="Basic and acidic residues" evidence="1">
    <location>
        <begin position="454"/>
        <end position="465"/>
    </location>
</feature>
<evidence type="ECO:0000256" key="3">
    <source>
        <dbReference type="SAM" id="SignalP"/>
    </source>
</evidence>